<dbReference type="Proteomes" id="UP000440713">
    <property type="component" value="Unassembled WGS sequence"/>
</dbReference>
<dbReference type="SUPFAM" id="SSF51971">
    <property type="entry name" value="Nucleotide-binding domain"/>
    <property type="match status" value="1"/>
</dbReference>
<feature type="domain" description="Dihydroprymidine dehydrogenase" evidence="10">
    <location>
        <begin position="11"/>
        <end position="116"/>
    </location>
</feature>
<dbReference type="EMBL" id="VUNE01000004">
    <property type="protein sequence ID" value="MST62864.1"/>
    <property type="molecule type" value="Genomic_DNA"/>
</dbReference>
<evidence type="ECO:0000313" key="11">
    <source>
        <dbReference type="EMBL" id="MST62864.1"/>
    </source>
</evidence>
<evidence type="ECO:0000256" key="2">
    <source>
        <dbReference type="ARBA" id="ARBA00030119"/>
    </source>
</evidence>
<dbReference type="PRINTS" id="PR00419">
    <property type="entry name" value="ADXRDTASE"/>
</dbReference>
<dbReference type="Pfam" id="PF14691">
    <property type="entry name" value="Fer4_20"/>
    <property type="match status" value="1"/>
</dbReference>
<dbReference type="RefSeq" id="WP_154538321.1">
    <property type="nucleotide sequence ID" value="NZ_JAXFGK010000062.1"/>
</dbReference>
<dbReference type="InterPro" id="IPR036188">
    <property type="entry name" value="FAD/NAD-bd_sf"/>
</dbReference>
<evidence type="ECO:0000256" key="3">
    <source>
        <dbReference type="ARBA" id="ARBA00032722"/>
    </source>
</evidence>
<feature type="domain" description="FAD/NAD(P)-binding" evidence="9">
    <location>
        <begin position="130"/>
        <end position="365"/>
    </location>
</feature>
<sequence length="410" mass="44518">MSFVDKIKYGEKAEQDFNIRTAMEEATRCLLCEDAPCSKGCPAGTNPGKFIRSIRLRNFKGAAETIRENNILGGCCSLVCPYGNLCEKECARCGIDEPIKIGKLQKFAIDHEKESGMKILKAPEKKIGKKVACIGSGPASLACATELALAGIDVTIFEQFDQPGGVLTYGITPSRLPQEVIDHDIQQVKDLGIEFKMNTRIDGKDGVEKLLKEFDSVFVGVGLWDASVPQIKGIDAKGVYTAQEFLKNARENNGNIELGNDILVIGGGDVAMDCASTSKQLGAKNVAIVYRRTIEEAPAYYEEIRYIQNMGVPMITRFAPEEILTDSDGKVEKMLFKSWDNVSELSMKADTVVFAIGQKASDDYANINLPDGVFANGDLVNGGLTVVQAVADGKKSALDIMNYLGVKEAK</sequence>
<evidence type="ECO:0000256" key="8">
    <source>
        <dbReference type="ARBA" id="ARBA00049728"/>
    </source>
</evidence>
<dbReference type="PANTHER" id="PTHR43073:SF2">
    <property type="entry name" value="DIHYDROPYRIMIDINE DEHYDROGENASE [NADP(+)]"/>
    <property type="match status" value="1"/>
</dbReference>
<dbReference type="InterPro" id="IPR028261">
    <property type="entry name" value="DPD_II"/>
</dbReference>
<dbReference type="AlphaFoldDB" id="A0A6N7XHK5"/>
<evidence type="ECO:0000259" key="9">
    <source>
        <dbReference type="Pfam" id="PF07992"/>
    </source>
</evidence>
<comment type="subunit">
    <text evidence="7">Heterotetramer of 2 PreA and 2 PreT subunits.</text>
</comment>
<proteinExistence type="predicted"/>
<evidence type="ECO:0000313" key="12">
    <source>
        <dbReference type="Proteomes" id="UP000440713"/>
    </source>
</evidence>
<comment type="caution">
    <text evidence="11">The sequence shown here is derived from an EMBL/GenBank/DDBJ whole genome shotgun (WGS) entry which is preliminary data.</text>
</comment>
<evidence type="ECO:0000259" key="10">
    <source>
        <dbReference type="Pfam" id="PF14691"/>
    </source>
</evidence>
<name>A0A6N7XHK5_9FIRM</name>
<dbReference type="Gene3D" id="3.50.50.60">
    <property type="entry name" value="FAD/NAD(P)-binding domain"/>
    <property type="match status" value="2"/>
</dbReference>
<dbReference type="InterPro" id="IPR023753">
    <property type="entry name" value="FAD/NAD-binding_dom"/>
</dbReference>
<keyword evidence="12" id="KW-1185">Reference proteome</keyword>
<accession>A0A6N7XHK5</accession>
<protein>
    <recommendedName>
        <fullName evidence="8">dihydrouracil dehydrogenase (NAD(+))</fullName>
        <ecNumber evidence="8">1.3.1.1</ecNumber>
    </recommendedName>
    <alternativeName>
        <fullName evidence="3">Dihydrothymine dehydrogenase</fullName>
    </alternativeName>
    <alternativeName>
        <fullName evidence="2">Dihydrouracil dehydrogenase</fullName>
    </alternativeName>
</protein>
<dbReference type="GO" id="GO:0051536">
    <property type="term" value="F:iron-sulfur cluster binding"/>
    <property type="evidence" value="ECO:0007669"/>
    <property type="project" value="InterPro"/>
</dbReference>
<evidence type="ECO:0000256" key="5">
    <source>
        <dbReference type="ARBA" id="ARBA00048792"/>
    </source>
</evidence>
<dbReference type="InterPro" id="IPR009051">
    <property type="entry name" value="Helical_ferredxn"/>
</dbReference>
<dbReference type="SUPFAM" id="SSF46548">
    <property type="entry name" value="alpha-helical ferredoxin"/>
    <property type="match status" value="1"/>
</dbReference>
<evidence type="ECO:0000256" key="7">
    <source>
        <dbReference type="ARBA" id="ARBA00049714"/>
    </source>
</evidence>
<comment type="catalytic activity">
    <reaction evidence="5">
        <text>5,6-dihydrouracil + NAD(+) = uracil + NADH + H(+)</text>
        <dbReference type="Rhea" id="RHEA:20189"/>
        <dbReference type="ChEBI" id="CHEBI:15378"/>
        <dbReference type="ChEBI" id="CHEBI:15901"/>
        <dbReference type="ChEBI" id="CHEBI:17568"/>
        <dbReference type="ChEBI" id="CHEBI:57540"/>
        <dbReference type="ChEBI" id="CHEBI:57945"/>
        <dbReference type="EC" id="1.3.1.1"/>
    </reaction>
</comment>
<comment type="function">
    <text evidence="6">Involved in pyrimidine base degradation. Catalyzes physiologically the reduction of uracil to 5,6-dihydrouracil (DHU) by using NADH as a specific cosubstrate. It also catalyzes the reverse reaction and the reduction of thymine to 5,6-dihydrothymine (DHT).</text>
</comment>
<evidence type="ECO:0000256" key="1">
    <source>
        <dbReference type="ARBA" id="ARBA00023002"/>
    </source>
</evidence>
<dbReference type="Pfam" id="PF07992">
    <property type="entry name" value="Pyr_redox_2"/>
    <property type="match status" value="1"/>
</dbReference>
<dbReference type="Gene3D" id="1.10.1060.10">
    <property type="entry name" value="Alpha-helical ferredoxin"/>
    <property type="match status" value="1"/>
</dbReference>
<evidence type="ECO:0000256" key="4">
    <source>
        <dbReference type="ARBA" id="ARBA00047685"/>
    </source>
</evidence>
<organism evidence="11 12">
    <name type="scientific">Peptostreptococcus porci</name>
    <dbReference type="NCBI Taxonomy" id="2652282"/>
    <lineage>
        <taxon>Bacteria</taxon>
        <taxon>Bacillati</taxon>
        <taxon>Bacillota</taxon>
        <taxon>Clostridia</taxon>
        <taxon>Peptostreptococcales</taxon>
        <taxon>Peptostreptococcaceae</taxon>
        <taxon>Peptostreptococcus</taxon>
    </lineage>
</organism>
<dbReference type="EC" id="1.3.1.1" evidence="8"/>
<comment type="catalytic activity">
    <reaction evidence="4">
        <text>5,6-dihydrothymine + NAD(+) = thymine + NADH + H(+)</text>
        <dbReference type="Rhea" id="RHEA:28791"/>
        <dbReference type="ChEBI" id="CHEBI:15378"/>
        <dbReference type="ChEBI" id="CHEBI:17821"/>
        <dbReference type="ChEBI" id="CHEBI:27468"/>
        <dbReference type="ChEBI" id="CHEBI:57540"/>
        <dbReference type="ChEBI" id="CHEBI:57945"/>
        <dbReference type="EC" id="1.3.1.1"/>
    </reaction>
</comment>
<evidence type="ECO:0000256" key="6">
    <source>
        <dbReference type="ARBA" id="ARBA00049578"/>
    </source>
</evidence>
<reference evidence="11 12" key="1">
    <citation type="submission" date="2019-08" db="EMBL/GenBank/DDBJ databases">
        <title>In-depth cultivation of the pig gut microbiome towards novel bacterial diversity and tailored functional studies.</title>
        <authorList>
            <person name="Wylensek D."/>
            <person name="Hitch T.C.A."/>
            <person name="Clavel T."/>
        </authorList>
    </citation>
    <scope>NUCLEOTIDE SEQUENCE [LARGE SCALE GENOMIC DNA]</scope>
    <source>
        <strain evidence="11 12">WCA-SAB-591-4A-A</strain>
    </source>
</reference>
<keyword evidence="1" id="KW-0560">Oxidoreductase</keyword>
<dbReference type="GO" id="GO:0004159">
    <property type="term" value="F:dihydropyrimidine dehydrogenase (NAD+) activity"/>
    <property type="evidence" value="ECO:0007669"/>
    <property type="project" value="UniProtKB-EC"/>
</dbReference>
<dbReference type="PANTHER" id="PTHR43073">
    <property type="entry name" value="DIHYDROPYRIMIDINE DEHYDROGENASE [NADP(+)]"/>
    <property type="match status" value="1"/>
</dbReference>
<gene>
    <name evidence="11" type="ORF">FYJ71_07765</name>
</gene>